<name>A0A6J5MAW1_9CAUD</name>
<protein>
    <submittedName>
        <fullName evidence="1">Rus Holliday junction resolvase</fullName>
    </submittedName>
</protein>
<gene>
    <name evidence="1" type="ORF">UFOVP452_46</name>
</gene>
<accession>A0A6J5MAW1</accession>
<dbReference type="GO" id="GO:0006281">
    <property type="term" value="P:DNA repair"/>
    <property type="evidence" value="ECO:0007669"/>
    <property type="project" value="InterPro"/>
</dbReference>
<dbReference type="SUPFAM" id="SSF103084">
    <property type="entry name" value="Holliday junction resolvase RusA"/>
    <property type="match status" value="1"/>
</dbReference>
<evidence type="ECO:0000313" key="1">
    <source>
        <dbReference type="EMBL" id="CAB4142857.1"/>
    </source>
</evidence>
<reference evidence="1" key="1">
    <citation type="submission" date="2020-04" db="EMBL/GenBank/DDBJ databases">
        <authorList>
            <person name="Chiriac C."/>
            <person name="Salcher M."/>
            <person name="Ghai R."/>
            <person name="Kavagutti S V."/>
        </authorList>
    </citation>
    <scope>NUCLEOTIDE SEQUENCE</scope>
</reference>
<dbReference type="GO" id="GO:0000287">
    <property type="term" value="F:magnesium ion binding"/>
    <property type="evidence" value="ECO:0007669"/>
    <property type="project" value="InterPro"/>
</dbReference>
<dbReference type="InterPro" id="IPR036614">
    <property type="entry name" value="RusA-like_sf"/>
</dbReference>
<organism evidence="1">
    <name type="scientific">uncultured Caudovirales phage</name>
    <dbReference type="NCBI Taxonomy" id="2100421"/>
    <lineage>
        <taxon>Viruses</taxon>
        <taxon>Duplodnaviria</taxon>
        <taxon>Heunggongvirae</taxon>
        <taxon>Uroviricota</taxon>
        <taxon>Caudoviricetes</taxon>
        <taxon>Peduoviridae</taxon>
        <taxon>Maltschvirus</taxon>
        <taxon>Maltschvirus maltsch</taxon>
    </lineage>
</organism>
<dbReference type="Gene3D" id="3.30.1330.70">
    <property type="entry name" value="Holliday junction resolvase RusA"/>
    <property type="match status" value="1"/>
</dbReference>
<dbReference type="GO" id="GO:0006310">
    <property type="term" value="P:DNA recombination"/>
    <property type="evidence" value="ECO:0007669"/>
    <property type="project" value="InterPro"/>
</dbReference>
<dbReference type="Pfam" id="PF05866">
    <property type="entry name" value="RusA"/>
    <property type="match status" value="1"/>
</dbReference>
<dbReference type="EMBL" id="LR796413">
    <property type="protein sequence ID" value="CAB4142857.1"/>
    <property type="molecule type" value="Genomic_DNA"/>
</dbReference>
<dbReference type="InterPro" id="IPR008822">
    <property type="entry name" value="Endonuclease_RusA-like"/>
</dbReference>
<proteinExistence type="predicted"/>
<sequence length="147" mass="15930">MSAPEVTMYLPGKVIAKGRPRLTRSGIITPGKTRAYESLLRAKAIDAMEGREPLAGPLMVKMSVAVLPPESWSKVKRAAAVAGHILPTVRPDLDNQIKLIDALNPTKSGFRGVWSDDAQVVRIDASRFYAEAAGILIEVYCVTAELE</sequence>